<dbReference type="Proteomes" id="UP000290848">
    <property type="component" value="Unassembled WGS sequence"/>
</dbReference>
<sequence length="141" mass="16408">MNWGTKLVIAMALFMAFIIALSTKMILSDKDDLVDKDYYEKGLNYDLDYQRKQNMENDKAEPRIELEPKSMKVVFVQPATGTVKFAHSKDRRLDRKFTINTGNSSEAVISLIDIAHGSWHLTFEWKSGDKMYMFKKEVFIQ</sequence>
<comment type="caution">
    <text evidence="1">The sequence shown here is derived from an EMBL/GenBank/DDBJ whole genome shotgun (WGS) entry which is preliminary data.</text>
</comment>
<protein>
    <submittedName>
        <fullName evidence="1">Nitrogen fixation protein FixH</fullName>
    </submittedName>
</protein>
<dbReference type="Pfam" id="PF05751">
    <property type="entry name" value="FixH"/>
    <property type="match status" value="1"/>
</dbReference>
<dbReference type="EMBL" id="RXOC01000017">
    <property type="protein sequence ID" value="RXF67475.1"/>
    <property type="molecule type" value="Genomic_DNA"/>
</dbReference>
<dbReference type="RefSeq" id="WP_128771078.1">
    <property type="nucleotide sequence ID" value="NZ_RXOC01000017.1"/>
</dbReference>
<dbReference type="AlphaFoldDB" id="A0A4Q0M3P4"/>
<reference evidence="1 2" key="1">
    <citation type="submission" date="2018-12" db="EMBL/GenBank/DDBJ databases">
        <title>The Draft Genome Sequence of the Soil Bacterium Pedobacter tournemirensis R1.</title>
        <authorList>
            <person name="He J."/>
        </authorList>
    </citation>
    <scope>NUCLEOTIDE SEQUENCE [LARGE SCALE GENOMIC DNA]</scope>
    <source>
        <strain evidence="1 2">R1</strain>
    </source>
</reference>
<gene>
    <name evidence="1" type="ORF">EKH83_19185</name>
</gene>
<name>A0A4Q0M3P4_9SPHI</name>
<accession>A0A4Q0M3P4</accession>
<dbReference type="InterPro" id="IPR008620">
    <property type="entry name" value="FixH"/>
</dbReference>
<organism evidence="1 2">
    <name type="scientific">Arcticibacter tournemirensis</name>
    <dbReference type="NCBI Taxonomy" id="699437"/>
    <lineage>
        <taxon>Bacteria</taxon>
        <taxon>Pseudomonadati</taxon>
        <taxon>Bacteroidota</taxon>
        <taxon>Sphingobacteriia</taxon>
        <taxon>Sphingobacteriales</taxon>
        <taxon>Sphingobacteriaceae</taxon>
        <taxon>Arcticibacter</taxon>
    </lineage>
</organism>
<evidence type="ECO:0000313" key="1">
    <source>
        <dbReference type="EMBL" id="RXF67475.1"/>
    </source>
</evidence>
<evidence type="ECO:0000313" key="2">
    <source>
        <dbReference type="Proteomes" id="UP000290848"/>
    </source>
</evidence>
<proteinExistence type="predicted"/>